<dbReference type="PANTHER" id="PTHR10520:SF12">
    <property type="entry name" value="TRIFUNCTIONAL PURINE BIOSYNTHETIC PROTEIN ADENOSINE-3"/>
    <property type="match status" value="1"/>
</dbReference>
<dbReference type="FunFam" id="3.90.650.10:FF:000001">
    <property type="entry name" value="Phosphoribosylformylglycinamidine cyclo-ligase"/>
    <property type="match status" value="1"/>
</dbReference>
<dbReference type="GO" id="GO:0004637">
    <property type="term" value="F:phosphoribosylamine-glycine ligase activity"/>
    <property type="evidence" value="ECO:0007669"/>
    <property type="project" value="TreeGrafter"/>
</dbReference>
<feature type="domain" description="PurM-like N-terminal" evidence="6">
    <location>
        <begin position="9"/>
        <end position="117"/>
    </location>
</feature>
<dbReference type="SUPFAM" id="SSF55326">
    <property type="entry name" value="PurM N-terminal domain-like"/>
    <property type="match status" value="1"/>
</dbReference>
<dbReference type="PANTHER" id="PTHR10520">
    <property type="entry name" value="TRIFUNCTIONAL PURINE BIOSYNTHETIC PROTEIN ADENOSINE-3-RELATED"/>
    <property type="match status" value="1"/>
</dbReference>
<dbReference type="AlphaFoldDB" id="A0AAW1PZK4"/>
<dbReference type="InterPro" id="IPR016188">
    <property type="entry name" value="PurM-like_N"/>
</dbReference>
<proteinExistence type="inferred from homology"/>
<evidence type="ECO:0000256" key="5">
    <source>
        <dbReference type="ARBA" id="ARBA00022840"/>
    </source>
</evidence>
<dbReference type="InterPro" id="IPR036921">
    <property type="entry name" value="PurM-like_N_sf"/>
</dbReference>
<dbReference type="NCBIfam" id="TIGR00878">
    <property type="entry name" value="purM"/>
    <property type="match status" value="1"/>
</dbReference>
<dbReference type="Gene3D" id="3.30.1330.10">
    <property type="entry name" value="PurM-like, N-terminal domain"/>
    <property type="match status" value="1"/>
</dbReference>
<evidence type="ECO:0000313" key="9">
    <source>
        <dbReference type="Proteomes" id="UP001465755"/>
    </source>
</evidence>
<dbReference type="GO" id="GO:0006189">
    <property type="term" value="P:'de novo' IMP biosynthetic process"/>
    <property type="evidence" value="ECO:0007669"/>
    <property type="project" value="InterPro"/>
</dbReference>
<organism evidence="8 9">
    <name type="scientific">Symbiochloris irregularis</name>
    <dbReference type="NCBI Taxonomy" id="706552"/>
    <lineage>
        <taxon>Eukaryota</taxon>
        <taxon>Viridiplantae</taxon>
        <taxon>Chlorophyta</taxon>
        <taxon>core chlorophytes</taxon>
        <taxon>Trebouxiophyceae</taxon>
        <taxon>Trebouxiales</taxon>
        <taxon>Trebouxiaceae</taxon>
        <taxon>Symbiochloris</taxon>
    </lineage>
</organism>
<comment type="pathway">
    <text evidence="1">Purine metabolism; IMP biosynthesis via de novo pathway; 5-amino-1-(5-phospho-D-ribosyl)imidazole from N(2)-formyl-N(1)-(5-phospho-D-ribosyl)glycinamide: step 2/2.</text>
</comment>
<dbReference type="Gene3D" id="3.90.650.10">
    <property type="entry name" value="PurM-like C-terminal domain"/>
    <property type="match status" value="1"/>
</dbReference>
<dbReference type="InterPro" id="IPR004733">
    <property type="entry name" value="PurM_cligase"/>
</dbReference>
<keyword evidence="9" id="KW-1185">Reference proteome</keyword>
<dbReference type="InterPro" id="IPR010918">
    <property type="entry name" value="PurM-like_C_dom"/>
</dbReference>
<keyword evidence="3" id="KW-0436">Ligase</keyword>
<dbReference type="GO" id="GO:0005524">
    <property type="term" value="F:ATP binding"/>
    <property type="evidence" value="ECO:0007669"/>
    <property type="project" value="UniProtKB-KW"/>
</dbReference>
<sequence>MTSGFVPFGDSYLVAGTDGVGTKLRLAFDIAVHDTIGIDLVAMSVNDIVTSGAKPLFFLDYFATGHLDVDVAELVVKGIVEGCRQSDCVLLGGETAEMPGFYAKGEYDVAGFAVGAVKKEEVIDGKSIQKGDVLLGLPSSGVHSNGFSLVRKILEASQTKLQDPVPWEQDAAAASIGKALLAPTVIYVRQVLGLAQAVRVKGLVHITGGGFTENIPRVLPSGLGCRIDSASWQVPGLFRWLQKAGNVEEQEMFRTFNMGIGMVAVVDAGDADAALAHLGNACVLGHIVEGDGVQF</sequence>
<dbReference type="SUPFAM" id="SSF56042">
    <property type="entry name" value="PurM C-terminal domain-like"/>
    <property type="match status" value="1"/>
</dbReference>
<evidence type="ECO:0000256" key="1">
    <source>
        <dbReference type="ARBA" id="ARBA00004686"/>
    </source>
</evidence>
<evidence type="ECO:0000256" key="4">
    <source>
        <dbReference type="ARBA" id="ARBA00022741"/>
    </source>
</evidence>
<evidence type="ECO:0000259" key="7">
    <source>
        <dbReference type="Pfam" id="PF02769"/>
    </source>
</evidence>
<name>A0AAW1PZK4_9CHLO</name>
<evidence type="ECO:0000256" key="2">
    <source>
        <dbReference type="ARBA" id="ARBA00013047"/>
    </source>
</evidence>
<reference evidence="8 9" key="1">
    <citation type="journal article" date="2024" name="Nat. Commun.">
        <title>Phylogenomics reveals the evolutionary origins of lichenization in chlorophyte algae.</title>
        <authorList>
            <person name="Puginier C."/>
            <person name="Libourel C."/>
            <person name="Otte J."/>
            <person name="Skaloud P."/>
            <person name="Haon M."/>
            <person name="Grisel S."/>
            <person name="Petersen M."/>
            <person name="Berrin J.G."/>
            <person name="Delaux P.M."/>
            <person name="Dal Grande F."/>
            <person name="Keller J."/>
        </authorList>
    </citation>
    <scope>NUCLEOTIDE SEQUENCE [LARGE SCALE GENOMIC DNA]</scope>
    <source>
        <strain evidence="8 9">SAG 2036</strain>
    </source>
</reference>
<accession>A0AAW1PZK4</accession>
<dbReference type="CDD" id="cd02196">
    <property type="entry name" value="PurM"/>
    <property type="match status" value="1"/>
</dbReference>
<dbReference type="EC" id="6.3.3.1" evidence="2"/>
<dbReference type="GO" id="GO:0005829">
    <property type="term" value="C:cytosol"/>
    <property type="evidence" value="ECO:0007669"/>
    <property type="project" value="TreeGrafter"/>
</dbReference>
<evidence type="ECO:0000256" key="3">
    <source>
        <dbReference type="ARBA" id="ARBA00022598"/>
    </source>
</evidence>
<dbReference type="HAMAP" id="MF_00741">
    <property type="entry name" value="AIRS"/>
    <property type="match status" value="1"/>
</dbReference>
<keyword evidence="4" id="KW-0547">Nucleotide-binding</keyword>
<evidence type="ECO:0000259" key="6">
    <source>
        <dbReference type="Pfam" id="PF00586"/>
    </source>
</evidence>
<evidence type="ECO:0000313" key="8">
    <source>
        <dbReference type="EMBL" id="KAK9815080.1"/>
    </source>
</evidence>
<protein>
    <recommendedName>
        <fullName evidence="2">phosphoribosylformylglycinamidine cyclo-ligase</fullName>
        <ecNumber evidence="2">6.3.3.1</ecNumber>
    </recommendedName>
</protein>
<dbReference type="GO" id="GO:0004641">
    <property type="term" value="F:phosphoribosylformylglycinamidine cyclo-ligase activity"/>
    <property type="evidence" value="ECO:0007669"/>
    <property type="project" value="UniProtKB-EC"/>
</dbReference>
<dbReference type="EMBL" id="JALJOQ010000001">
    <property type="protein sequence ID" value="KAK9815080.1"/>
    <property type="molecule type" value="Genomic_DNA"/>
</dbReference>
<dbReference type="InterPro" id="IPR036676">
    <property type="entry name" value="PurM-like_C_sf"/>
</dbReference>
<comment type="caution">
    <text evidence="8">The sequence shown here is derived from an EMBL/GenBank/DDBJ whole genome shotgun (WGS) entry which is preliminary data.</text>
</comment>
<feature type="domain" description="PurM-like C-terminal" evidence="7">
    <location>
        <begin position="129"/>
        <end position="293"/>
    </location>
</feature>
<dbReference type="Pfam" id="PF00586">
    <property type="entry name" value="AIRS"/>
    <property type="match status" value="1"/>
</dbReference>
<gene>
    <name evidence="8" type="ORF">WJX73_007114</name>
</gene>
<dbReference type="GO" id="GO:0046084">
    <property type="term" value="P:adenine biosynthetic process"/>
    <property type="evidence" value="ECO:0007669"/>
    <property type="project" value="TreeGrafter"/>
</dbReference>
<keyword evidence="5" id="KW-0067">ATP-binding</keyword>
<dbReference type="Pfam" id="PF02769">
    <property type="entry name" value="AIRS_C"/>
    <property type="match status" value="1"/>
</dbReference>
<dbReference type="Proteomes" id="UP001465755">
    <property type="component" value="Unassembled WGS sequence"/>
</dbReference>